<accession>A0AA39WIC1</accession>
<keyword evidence="2" id="KW-1185">Reference proteome</keyword>
<evidence type="ECO:0000313" key="2">
    <source>
        <dbReference type="Proteomes" id="UP001174934"/>
    </source>
</evidence>
<name>A0AA39WIC1_9PEZI</name>
<dbReference type="EMBL" id="JAULSR010000006">
    <property type="protein sequence ID" value="KAK0615941.1"/>
    <property type="molecule type" value="Genomic_DNA"/>
</dbReference>
<sequence length="146" mass="16201">MWTLCHHTPMHISTALGFSFTSQKSTSQWQWQWQAIHLAVVVLAPGPRGGCCPACPGRDGARGPGTTVPFGNVVKRRRFPTSAFSLNGFLPANCTVTRSGQRKVGPCKHSLWPTRRILLTQRHRAFYSTREAETHKSVQQTNASCI</sequence>
<protein>
    <submittedName>
        <fullName evidence="1">Uncharacterized protein</fullName>
    </submittedName>
</protein>
<evidence type="ECO:0000313" key="1">
    <source>
        <dbReference type="EMBL" id="KAK0615941.1"/>
    </source>
</evidence>
<dbReference type="Proteomes" id="UP001174934">
    <property type="component" value="Unassembled WGS sequence"/>
</dbReference>
<organism evidence="1 2">
    <name type="scientific">Bombardia bombarda</name>
    <dbReference type="NCBI Taxonomy" id="252184"/>
    <lineage>
        <taxon>Eukaryota</taxon>
        <taxon>Fungi</taxon>
        <taxon>Dikarya</taxon>
        <taxon>Ascomycota</taxon>
        <taxon>Pezizomycotina</taxon>
        <taxon>Sordariomycetes</taxon>
        <taxon>Sordariomycetidae</taxon>
        <taxon>Sordariales</taxon>
        <taxon>Lasiosphaeriaceae</taxon>
        <taxon>Bombardia</taxon>
    </lineage>
</organism>
<proteinExistence type="predicted"/>
<dbReference type="AlphaFoldDB" id="A0AA39WIC1"/>
<reference evidence="1" key="1">
    <citation type="submission" date="2023-06" db="EMBL/GenBank/DDBJ databases">
        <title>Genome-scale phylogeny and comparative genomics of the fungal order Sordariales.</title>
        <authorList>
            <consortium name="Lawrence Berkeley National Laboratory"/>
            <person name="Hensen N."/>
            <person name="Bonometti L."/>
            <person name="Westerberg I."/>
            <person name="Brannstrom I.O."/>
            <person name="Guillou S."/>
            <person name="Cros-Aarteil S."/>
            <person name="Calhoun S."/>
            <person name="Haridas S."/>
            <person name="Kuo A."/>
            <person name="Mondo S."/>
            <person name="Pangilinan J."/>
            <person name="Riley R."/>
            <person name="LaButti K."/>
            <person name="Andreopoulos B."/>
            <person name="Lipzen A."/>
            <person name="Chen C."/>
            <person name="Yanf M."/>
            <person name="Daum C."/>
            <person name="Ng V."/>
            <person name="Clum A."/>
            <person name="Steindorff A."/>
            <person name="Ohm R."/>
            <person name="Martin F."/>
            <person name="Silar P."/>
            <person name="Natvig D."/>
            <person name="Lalanne C."/>
            <person name="Gautier V."/>
            <person name="Ament-velasquez S.L."/>
            <person name="Kruys A."/>
            <person name="Hutchinson M.I."/>
            <person name="Powell A.J."/>
            <person name="Barry K."/>
            <person name="Miller A.N."/>
            <person name="Grigoriev I.V."/>
            <person name="Debuchy R."/>
            <person name="Gladieux P."/>
            <person name="Thoren M.H."/>
            <person name="Johannesson H."/>
        </authorList>
    </citation>
    <scope>NUCLEOTIDE SEQUENCE</scope>
    <source>
        <strain evidence="1">SMH3391-2</strain>
    </source>
</reference>
<comment type="caution">
    <text evidence="1">The sequence shown here is derived from an EMBL/GenBank/DDBJ whole genome shotgun (WGS) entry which is preliminary data.</text>
</comment>
<gene>
    <name evidence="1" type="ORF">B0T17DRAFT_360958</name>
</gene>